<dbReference type="Pfam" id="PF06050">
    <property type="entry name" value="HGD-D"/>
    <property type="match status" value="1"/>
</dbReference>
<dbReference type="EMBL" id="NHSJ01000104">
    <property type="protein sequence ID" value="PPQ28731.1"/>
    <property type="molecule type" value="Genomic_DNA"/>
</dbReference>
<dbReference type="PANTHER" id="PTHR30548">
    <property type="entry name" value="2-HYDROXYGLUTARYL-COA DEHYDRATASE, D-COMPONENT-RELATED"/>
    <property type="match status" value="1"/>
</dbReference>
<evidence type="ECO:0008006" key="5">
    <source>
        <dbReference type="Google" id="ProtNLM"/>
    </source>
</evidence>
<dbReference type="OrthoDB" id="9810278at2"/>
<dbReference type="AlphaFoldDB" id="A0A2S6N275"/>
<feature type="region of interest" description="Disordered" evidence="2">
    <location>
        <begin position="1"/>
        <end position="22"/>
    </location>
</feature>
<dbReference type="Gene3D" id="3.40.50.11890">
    <property type="match status" value="1"/>
</dbReference>
<sequence>MTEVLDRLAKPRASRKRTPTAENSKGLKAIAALAQNYSYAQIQAEAAAGKSVIWGGFSWESPLIYACDTIPVCIDQLWLDKSRESEAIAEDHFQIPGEFCSMIKTVIGRLHTDQGNNIKRILHFGSGCEPIHAVFELSKRDGYDVQTIETVSSFTNEEKRPAAIKILVSELQRIAVWLSGKPVDENRVAEEIRRKNSLLRKVHKLFELRGKHPLYISGLQTLLIFMGSMHGYGDLEAFGKAVDSLIAELEALEVKPLDSAYIPLVVAGGVGNRRLLEAIEESNGAIVSWVIGGDLLYDENLPPLESLAHYVLDAQGRGDLGEMVGASVAYRRLRVEDEVRRTGARGIISSSIIGCPYASLMQQLERDYFKAHSVPLLALETDVHKEPPTEEQIMRVKAFIEMLA</sequence>
<evidence type="ECO:0000256" key="1">
    <source>
        <dbReference type="ARBA" id="ARBA00005806"/>
    </source>
</evidence>
<dbReference type="Proteomes" id="UP000239089">
    <property type="component" value="Unassembled WGS sequence"/>
</dbReference>
<protein>
    <recommendedName>
        <fullName evidence="5">2-hydroxyglutaryl-CoA dehydratase</fullName>
    </recommendedName>
</protein>
<gene>
    <name evidence="3" type="ORF">CCR94_17090</name>
</gene>
<evidence type="ECO:0000313" key="3">
    <source>
        <dbReference type="EMBL" id="PPQ28731.1"/>
    </source>
</evidence>
<evidence type="ECO:0000313" key="4">
    <source>
        <dbReference type="Proteomes" id="UP000239089"/>
    </source>
</evidence>
<keyword evidence="4" id="KW-1185">Reference proteome</keyword>
<name>A0A2S6N275_9HYPH</name>
<proteinExistence type="inferred from homology"/>
<dbReference type="RefSeq" id="WP_104509064.1">
    <property type="nucleotide sequence ID" value="NZ_JACIGC010000044.1"/>
</dbReference>
<dbReference type="Gene3D" id="1.20.1270.370">
    <property type="match status" value="1"/>
</dbReference>
<accession>A0A2S6N275</accession>
<dbReference type="InterPro" id="IPR010327">
    <property type="entry name" value="FldB/FldC_alpha/beta"/>
</dbReference>
<reference evidence="3 4" key="1">
    <citation type="journal article" date="2018" name="Arch. Microbiol.">
        <title>New insights into the metabolic potential of the phototrophic purple bacterium Rhodopila globiformis DSM 161(T) from its draft genome sequence and evidence for a vanadium-dependent nitrogenase.</title>
        <authorList>
            <person name="Imhoff J.F."/>
            <person name="Rahn T."/>
            <person name="Kunzel S."/>
            <person name="Neulinger S.C."/>
        </authorList>
    </citation>
    <scope>NUCLEOTIDE SEQUENCE [LARGE SCALE GENOMIC DNA]</scope>
    <source>
        <strain evidence="3 4">DSM 16996</strain>
    </source>
</reference>
<evidence type="ECO:0000256" key="2">
    <source>
        <dbReference type="SAM" id="MobiDB-lite"/>
    </source>
</evidence>
<organism evidence="3 4">
    <name type="scientific">Rhodoblastus sphagnicola</name>
    <dbReference type="NCBI Taxonomy" id="333368"/>
    <lineage>
        <taxon>Bacteria</taxon>
        <taxon>Pseudomonadati</taxon>
        <taxon>Pseudomonadota</taxon>
        <taxon>Alphaproteobacteria</taxon>
        <taxon>Hyphomicrobiales</taxon>
        <taxon>Rhodoblastaceae</taxon>
        <taxon>Rhodoblastus</taxon>
    </lineage>
</organism>
<dbReference type="PANTHER" id="PTHR30548:SF2">
    <property type="entry name" value="2-HYDROXYACYL-COA DEHYDRATASE,D-COMPONENT"/>
    <property type="match status" value="1"/>
</dbReference>
<comment type="similarity">
    <text evidence="1">Belongs to the FldB/FldC dehydratase alpha/beta subunit family.</text>
</comment>
<comment type="caution">
    <text evidence="3">The sequence shown here is derived from an EMBL/GenBank/DDBJ whole genome shotgun (WGS) entry which is preliminary data.</text>
</comment>
<dbReference type="Gene3D" id="3.40.50.11900">
    <property type="match status" value="1"/>
</dbReference>